<reference evidence="9 10" key="2">
    <citation type="submission" date="2016-02" db="EMBL/GenBank/DDBJ databases">
        <authorList>
            <person name="Wen L."/>
            <person name="He K."/>
            <person name="Yang H."/>
        </authorList>
    </citation>
    <scope>NUCLEOTIDE SEQUENCE [LARGE SCALE GENOMIC DNA]</scope>
    <source>
        <strain evidence="9 10">AGD 8-3</strain>
    </source>
</reference>
<dbReference type="FunFam" id="3.90.850.10:FF:000002">
    <property type="entry name" value="2-hydroxyhepta-2,4-diene-1,7-dioate isomerase"/>
    <property type="match status" value="1"/>
</dbReference>
<feature type="domain" description="Fumarylacetoacetase-like C-terminal" evidence="8">
    <location>
        <begin position="78"/>
        <end position="292"/>
    </location>
</feature>
<dbReference type="PANTHER" id="PTHR11820:SF7">
    <property type="entry name" value="ACYLPYRUVASE FAHD1, MITOCHONDRIAL"/>
    <property type="match status" value="1"/>
</dbReference>
<evidence type="ECO:0000259" key="8">
    <source>
        <dbReference type="Pfam" id="PF01557"/>
    </source>
</evidence>
<proteinExistence type="inferred from homology"/>
<keyword evidence="2" id="KW-0479">Metal-binding</keyword>
<dbReference type="InterPro" id="IPR011234">
    <property type="entry name" value="Fumarylacetoacetase-like_C"/>
</dbReference>
<dbReference type="KEGG" id="hco:LOKO_01794"/>
<organism evidence="9 10">
    <name type="scientific">Halomonas chromatireducens</name>
    <dbReference type="NCBI Taxonomy" id="507626"/>
    <lineage>
        <taxon>Bacteria</taxon>
        <taxon>Pseudomonadati</taxon>
        <taxon>Pseudomonadota</taxon>
        <taxon>Gammaproteobacteria</taxon>
        <taxon>Oceanospirillales</taxon>
        <taxon>Halomonadaceae</taxon>
        <taxon>Halomonas</taxon>
    </lineage>
</organism>
<dbReference type="STRING" id="507626.LOKO_01794"/>
<keyword evidence="9" id="KW-0456">Lyase</keyword>
<dbReference type="Proteomes" id="UP000063387">
    <property type="component" value="Chromosome"/>
</dbReference>
<evidence type="ECO:0000256" key="5">
    <source>
        <dbReference type="ARBA" id="ARBA00057150"/>
    </source>
</evidence>
<dbReference type="InterPro" id="IPR036663">
    <property type="entry name" value="Fumarylacetoacetase_C_sf"/>
</dbReference>
<comment type="pathway">
    <text evidence="6">Aromatic compound metabolism; 4-hydroxyphenylacetate degradation; pyruvate and succinate semialdehyde from 4-hydroxyphenylacetate: step 4/7.</text>
</comment>
<name>A0A109ULQ8_9GAMM</name>
<dbReference type="AlphaFoldDB" id="A0A109ULQ8"/>
<comment type="similarity">
    <text evidence="1">Belongs to the FAH family.</text>
</comment>
<reference evidence="9 10" key="1">
    <citation type="journal article" date="2016" name="Genome Announc.">
        <title>Draft Genome Sequence of 'Halomonas chromatireducens' Strain AGD 8-3, a Haloalkaliphilic Chromate- and Selenite-Reducing Gammaproteobacterium.</title>
        <authorList>
            <person name="Sharko F.S."/>
            <person name="Shapovalova A.A."/>
            <person name="Tsygankova S.V."/>
            <person name="Komova A.V."/>
            <person name="Boulygina E.S."/>
            <person name="Teslyuk A.B."/>
            <person name="Gotovtsev P.M."/>
            <person name="Namsaraev Z.B."/>
            <person name="Khijniak T.V."/>
            <person name="Nedoluzhko A.V."/>
            <person name="Vasilov R.G."/>
        </authorList>
    </citation>
    <scope>NUCLEOTIDE SEQUENCE [LARGE SCALE GENOMIC DNA]</scope>
    <source>
        <strain evidence="9 10">AGD 8-3</strain>
    </source>
</reference>
<evidence type="ECO:0000256" key="6">
    <source>
        <dbReference type="ARBA" id="ARBA00060569"/>
    </source>
</evidence>
<accession>A0A109ULQ8</accession>
<protein>
    <submittedName>
        <fullName evidence="9">Ureidoglycolate lyase</fullName>
        <ecNumber evidence="9">4.3.2.3</ecNumber>
    </submittedName>
</protein>
<dbReference type="GO" id="GO:0018773">
    <property type="term" value="F:acetylpyruvate hydrolase activity"/>
    <property type="evidence" value="ECO:0007669"/>
    <property type="project" value="TreeGrafter"/>
</dbReference>
<comment type="pathway">
    <text evidence="7">Aromatic compound metabolism; 4-hydroxyphenylacetate degradation; pyruvate and succinate semialdehyde from 4-hydroxyphenylacetate: step 5/7.</text>
</comment>
<evidence type="ECO:0000313" key="9">
    <source>
        <dbReference type="EMBL" id="AMD00862.1"/>
    </source>
</evidence>
<dbReference type="OrthoDB" id="9805307at2"/>
<evidence type="ECO:0000313" key="10">
    <source>
        <dbReference type="Proteomes" id="UP000063387"/>
    </source>
</evidence>
<dbReference type="PANTHER" id="PTHR11820">
    <property type="entry name" value="ACYLPYRUVASE"/>
    <property type="match status" value="1"/>
</dbReference>
<comment type="catalytic activity">
    <reaction evidence="3">
        <text>(3E,5R)-5-carboxy-2-oxohept-3-enedioate + H(+) = (4Z)-2-oxohept-4-enedioate + CO2</text>
        <dbReference type="Rhea" id="RHEA:14397"/>
        <dbReference type="ChEBI" id="CHEBI:15378"/>
        <dbReference type="ChEBI" id="CHEBI:16526"/>
        <dbReference type="ChEBI" id="CHEBI:87491"/>
        <dbReference type="ChEBI" id="CHEBI:87507"/>
        <dbReference type="EC" id="4.1.1.68"/>
    </reaction>
</comment>
<dbReference type="GO" id="GO:0046872">
    <property type="term" value="F:metal ion binding"/>
    <property type="evidence" value="ECO:0007669"/>
    <property type="project" value="UniProtKB-KW"/>
</dbReference>
<evidence type="ECO:0000256" key="2">
    <source>
        <dbReference type="ARBA" id="ARBA00022723"/>
    </source>
</evidence>
<comment type="function">
    <text evidence="5">Decarboxylates OPET (5-oxo-pent-3-ene-1,2,5-tricarboxylic acid) into HHDD (2-hydroxy-hept-2,4-diene-1,7-dioate) and isomerizes it to OHED (2-oxo-hept-3-ene-1,7-dioate).</text>
</comment>
<dbReference type="SUPFAM" id="SSF56529">
    <property type="entry name" value="FAH"/>
    <property type="match status" value="1"/>
</dbReference>
<dbReference type="GO" id="GO:0050385">
    <property type="term" value="F:ureidoglycolate lyase activity"/>
    <property type="evidence" value="ECO:0007669"/>
    <property type="project" value="UniProtKB-EC"/>
</dbReference>
<dbReference type="RefSeq" id="WP_066447847.1">
    <property type="nucleotide sequence ID" value="NZ_CP014226.1"/>
</dbReference>
<dbReference type="GO" id="GO:0019752">
    <property type="term" value="P:carboxylic acid metabolic process"/>
    <property type="evidence" value="ECO:0007669"/>
    <property type="project" value="UniProtKB-ARBA"/>
</dbReference>
<evidence type="ECO:0000256" key="3">
    <source>
        <dbReference type="ARBA" id="ARBA00051258"/>
    </source>
</evidence>
<gene>
    <name evidence="9" type="ORF">LOKO_01794</name>
</gene>
<dbReference type="Pfam" id="PF01557">
    <property type="entry name" value="FAA_hydrolase"/>
    <property type="match status" value="1"/>
</dbReference>
<dbReference type="PATRIC" id="fig|507626.3.peg.1790"/>
<dbReference type="GO" id="GO:0018800">
    <property type="term" value="F:5-oxopent-3-ene-1,2,5-tricarboxylate decarboxylase activity"/>
    <property type="evidence" value="ECO:0007669"/>
    <property type="project" value="UniProtKB-EC"/>
</dbReference>
<dbReference type="Gene3D" id="3.90.850.10">
    <property type="entry name" value="Fumarylacetoacetase-like, C-terminal domain"/>
    <property type="match status" value="1"/>
</dbReference>
<dbReference type="EMBL" id="CP014226">
    <property type="protein sequence ID" value="AMD00862.1"/>
    <property type="molecule type" value="Genomic_DNA"/>
</dbReference>
<evidence type="ECO:0000256" key="1">
    <source>
        <dbReference type="ARBA" id="ARBA00010211"/>
    </source>
</evidence>
<keyword evidence="10" id="KW-1185">Reference proteome</keyword>
<dbReference type="EC" id="4.3.2.3" evidence="9"/>
<evidence type="ECO:0000256" key="4">
    <source>
        <dbReference type="ARBA" id="ARBA00052790"/>
    </source>
</evidence>
<dbReference type="GO" id="GO:0008704">
    <property type="term" value="F:5-carboxymethyl-2-hydroxymuconate delta-isomerase activity"/>
    <property type="evidence" value="ECO:0007669"/>
    <property type="project" value="UniProtKB-EC"/>
</dbReference>
<comment type="catalytic activity">
    <reaction evidence="4">
        <text>(2E,4Z)-5-hydroxypenta-2,4-diene-1,2,5-tricarboxylate = (3E,5R)-5-carboxy-2-oxohept-3-enedioate</text>
        <dbReference type="Rhea" id="RHEA:18813"/>
        <dbReference type="ChEBI" id="CHEBI:47961"/>
        <dbReference type="ChEBI" id="CHEBI:87491"/>
        <dbReference type="EC" id="5.3.3.10"/>
    </reaction>
</comment>
<sequence length="294" mass="32601">MKFATLRSGPDQATFVALIDGHTQRYWPLSELIPNFDGDMNQLVQAWDDLRERIQLHDDGRPLDEVRVEAPIHPHRNMFCVGKNYFEHAAEFSNSGFDSSTSADDVVPKHPIIFTKAYNTLIANGDEIPRHAAVTEQLDYEAEFAIIIGKGGRGISKAQAFDHVWGYTVVNDVTARDLQKNHKQWHLAKSLDGFCPMGPWITTADEIDPADASIKCWVNGELRQNSNIGQLIFDIPTLIETISAGIELKPGDVIITGTPVGVGIGFNPPRFLQTGDVVRIEVEGMGILENRVGQ</sequence>
<evidence type="ECO:0000256" key="7">
    <source>
        <dbReference type="ARBA" id="ARBA00060680"/>
    </source>
</evidence>